<reference evidence="1 2" key="1">
    <citation type="journal article" date="2019" name="Int. J. Syst. Evol. Microbiol.">
        <title>The Global Catalogue of Microorganisms (GCM) 10K type strain sequencing project: providing services to taxonomists for standard genome sequencing and annotation.</title>
        <authorList>
            <consortium name="The Broad Institute Genomics Platform"/>
            <consortium name="The Broad Institute Genome Sequencing Center for Infectious Disease"/>
            <person name="Wu L."/>
            <person name="Ma J."/>
        </authorList>
    </citation>
    <scope>NUCLEOTIDE SEQUENCE [LARGE SCALE GENOMIC DNA]</scope>
    <source>
        <strain evidence="1 2">JCM 16083</strain>
    </source>
</reference>
<evidence type="ECO:0000313" key="1">
    <source>
        <dbReference type="EMBL" id="GAA0876278.1"/>
    </source>
</evidence>
<accession>A0ABN1MSI5</accession>
<comment type="caution">
    <text evidence="1">The sequence shown here is derived from an EMBL/GenBank/DDBJ whole genome shotgun (WGS) entry which is preliminary data.</text>
</comment>
<protein>
    <submittedName>
        <fullName evidence="1">Uncharacterized protein</fullName>
    </submittedName>
</protein>
<gene>
    <name evidence="1" type="ORF">GCM10009118_26880</name>
</gene>
<keyword evidence="2" id="KW-1185">Reference proteome</keyword>
<organism evidence="1 2">
    <name type="scientific">Wandonia haliotis</name>
    <dbReference type="NCBI Taxonomy" id="574963"/>
    <lineage>
        <taxon>Bacteria</taxon>
        <taxon>Pseudomonadati</taxon>
        <taxon>Bacteroidota</taxon>
        <taxon>Flavobacteriia</taxon>
        <taxon>Flavobacteriales</taxon>
        <taxon>Crocinitomicaceae</taxon>
        <taxon>Wandonia</taxon>
    </lineage>
</organism>
<evidence type="ECO:0000313" key="2">
    <source>
        <dbReference type="Proteomes" id="UP001501126"/>
    </source>
</evidence>
<proteinExistence type="predicted"/>
<name>A0ABN1MSI5_9FLAO</name>
<dbReference type="Proteomes" id="UP001501126">
    <property type="component" value="Unassembled WGS sequence"/>
</dbReference>
<sequence length="67" mass="7376">MAIFNLEKYSADPYSVSFFVAPVNILMCNASGSGLVGLNLINRLIGIAFFNTSKADEFWIKLTVQIT</sequence>
<dbReference type="EMBL" id="BAAAFH010000022">
    <property type="protein sequence ID" value="GAA0876278.1"/>
    <property type="molecule type" value="Genomic_DNA"/>
</dbReference>